<dbReference type="EMBL" id="CP030041">
    <property type="protein sequence ID" value="AWW30261.1"/>
    <property type="molecule type" value="Genomic_DNA"/>
</dbReference>
<keyword evidence="2" id="KW-1185">Reference proteome</keyword>
<dbReference type="Proteomes" id="UP000248688">
    <property type="component" value="Chromosome"/>
</dbReference>
<dbReference type="KEGG" id="est:DN752_09065"/>
<evidence type="ECO:0000313" key="2">
    <source>
        <dbReference type="Proteomes" id="UP000248688"/>
    </source>
</evidence>
<accession>A0A2Z4IGH4</accession>
<dbReference type="AlphaFoldDB" id="A0A2Z4IGH4"/>
<organism evidence="1 2">
    <name type="scientific">Echinicola strongylocentroti</name>
    <dbReference type="NCBI Taxonomy" id="1795355"/>
    <lineage>
        <taxon>Bacteria</taxon>
        <taxon>Pseudomonadati</taxon>
        <taxon>Bacteroidota</taxon>
        <taxon>Cytophagia</taxon>
        <taxon>Cytophagales</taxon>
        <taxon>Cyclobacteriaceae</taxon>
        <taxon>Echinicola</taxon>
    </lineage>
</organism>
<reference evidence="1 2" key="1">
    <citation type="submission" date="2018-06" db="EMBL/GenBank/DDBJ databases">
        <title>Echinicola strongylocentroti sp. nov., isolated from a sea urchin Strongylocentrotus intermedius.</title>
        <authorList>
            <person name="Bae S.S."/>
        </authorList>
    </citation>
    <scope>NUCLEOTIDE SEQUENCE [LARGE SCALE GENOMIC DNA]</scope>
    <source>
        <strain evidence="1 2">MEBiC08714</strain>
    </source>
</reference>
<evidence type="ECO:0000313" key="1">
    <source>
        <dbReference type="EMBL" id="AWW30261.1"/>
    </source>
</evidence>
<proteinExistence type="predicted"/>
<sequence>MAVVEVPDRGQYPKTVVKNLSSTCIIILFKSRIFENLIQMLSQLCSFFINCSFLVSWLSDGFF</sequence>
<gene>
    <name evidence="1" type="ORF">DN752_09065</name>
</gene>
<name>A0A2Z4IGH4_9BACT</name>
<protein>
    <submittedName>
        <fullName evidence="1">Uncharacterized protein</fullName>
    </submittedName>
</protein>